<keyword evidence="2" id="KW-0813">Transport</keyword>
<proteinExistence type="predicted"/>
<dbReference type="GO" id="GO:0016020">
    <property type="term" value="C:membrane"/>
    <property type="evidence" value="ECO:0007669"/>
    <property type="project" value="UniProtKB-SubCell"/>
</dbReference>
<evidence type="ECO:0000256" key="8">
    <source>
        <dbReference type="SAM" id="Phobius"/>
    </source>
</evidence>
<dbReference type="EMBL" id="JACIIX010000004">
    <property type="protein sequence ID" value="MBB6210122.1"/>
    <property type="molecule type" value="Genomic_DNA"/>
</dbReference>
<dbReference type="Gene3D" id="1.20.1510.10">
    <property type="entry name" value="Cation efflux protein transmembrane domain"/>
    <property type="match status" value="1"/>
</dbReference>
<comment type="caution">
    <text evidence="10">The sequence shown here is derived from an EMBL/GenBank/DDBJ whole genome shotgun (WGS) entry which is preliminary data.</text>
</comment>
<feature type="transmembrane region" description="Helical" evidence="8">
    <location>
        <begin position="130"/>
        <end position="149"/>
    </location>
</feature>
<dbReference type="GO" id="GO:0005385">
    <property type="term" value="F:zinc ion transmembrane transporter activity"/>
    <property type="evidence" value="ECO:0007669"/>
    <property type="project" value="InterPro"/>
</dbReference>
<dbReference type="InterPro" id="IPR027469">
    <property type="entry name" value="Cation_efflux_TMD_sf"/>
</dbReference>
<keyword evidence="5" id="KW-0406">Ion transport</keyword>
<dbReference type="SUPFAM" id="SSF161111">
    <property type="entry name" value="Cation efflux protein transmembrane domain-like"/>
    <property type="match status" value="1"/>
</dbReference>
<evidence type="ECO:0000256" key="7">
    <source>
        <dbReference type="SAM" id="MobiDB-lite"/>
    </source>
</evidence>
<name>A0A7X0DND2_NOVIT</name>
<evidence type="ECO:0000256" key="2">
    <source>
        <dbReference type="ARBA" id="ARBA00022448"/>
    </source>
</evidence>
<dbReference type="Pfam" id="PF01545">
    <property type="entry name" value="Cation_efflux"/>
    <property type="match status" value="1"/>
</dbReference>
<dbReference type="InterPro" id="IPR002524">
    <property type="entry name" value="Cation_efflux"/>
</dbReference>
<gene>
    <name evidence="10" type="ORF">FHS48_001532</name>
</gene>
<feature type="transmembrane region" description="Helical" evidence="8">
    <location>
        <begin position="60"/>
        <end position="77"/>
    </location>
</feature>
<feature type="transmembrane region" description="Helical" evidence="8">
    <location>
        <begin position="89"/>
        <end position="110"/>
    </location>
</feature>
<dbReference type="PANTHER" id="PTHR45755:SF4">
    <property type="entry name" value="ZINC TRANSPORTER 7"/>
    <property type="match status" value="1"/>
</dbReference>
<dbReference type="NCBIfam" id="TIGR01297">
    <property type="entry name" value="CDF"/>
    <property type="match status" value="1"/>
</dbReference>
<evidence type="ECO:0000256" key="6">
    <source>
        <dbReference type="ARBA" id="ARBA00023136"/>
    </source>
</evidence>
<dbReference type="RefSeq" id="WP_184262951.1">
    <property type="nucleotide sequence ID" value="NZ_JACIIX010000004.1"/>
</dbReference>
<dbReference type="AlphaFoldDB" id="A0A7X0DND2"/>
<keyword evidence="4 8" id="KW-1133">Transmembrane helix</keyword>
<feature type="compositionally biased region" description="Basic residues" evidence="7">
    <location>
        <begin position="158"/>
        <end position="172"/>
    </location>
</feature>
<feature type="compositionally biased region" description="Basic and acidic residues" evidence="7">
    <location>
        <begin position="173"/>
        <end position="188"/>
    </location>
</feature>
<evidence type="ECO:0000313" key="11">
    <source>
        <dbReference type="Proteomes" id="UP000544872"/>
    </source>
</evidence>
<reference evidence="10 11" key="1">
    <citation type="submission" date="2020-08" db="EMBL/GenBank/DDBJ databases">
        <title>Genomic Encyclopedia of Type Strains, Phase IV (KMG-IV): sequencing the most valuable type-strain genomes for metagenomic binning, comparative biology and taxonomic classification.</title>
        <authorList>
            <person name="Goeker M."/>
        </authorList>
    </citation>
    <scope>NUCLEOTIDE SEQUENCE [LARGE SCALE GENOMIC DNA]</scope>
    <source>
        <strain evidence="10 11">DSM 11590</strain>
    </source>
</reference>
<keyword evidence="6 8" id="KW-0472">Membrane</keyword>
<evidence type="ECO:0000259" key="9">
    <source>
        <dbReference type="Pfam" id="PF01545"/>
    </source>
</evidence>
<comment type="subcellular location">
    <subcellularLocation>
        <location evidence="1">Membrane</location>
        <topology evidence="1">Multi-pass membrane protein</topology>
    </subcellularLocation>
</comment>
<protein>
    <submittedName>
        <fullName evidence="10">Cation diffusion facilitator family transporter</fullName>
    </submittedName>
</protein>
<evidence type="ECO:0000256" key="5">
    <source>
        <dbReference type="ARBA" id="ARBA00023065"/>
    </source>
</evidence>
<dbReference type="InterPro" id="IPR058533">
    <property type="entry name" value="Cation_efflux_TM"/>
</dbReference>
<evidence type="ECO:0000256" key="1">
    <source>
        <dbReference type="ARBA" id="ARBA00004141"/>
    </source>
</evidence>
<evidence type="ECO:0000313" key="10">
    <source>
        <dbReference type="EMBL" id="MBB6210122.1"/>
    </source>
</evidence>
<feature type="domain" description="Cation efflux protein transmembrane" evidence="9">
    <location>
        <begin position="30"/>
        <end position="255"/>
    </location>
</feature>
<feature type="region of interest" description="Disordered" evidence="7">
    <location>
        <begin position="158"/>
        <end position="188"/>
    </location>
</feature>
<dbReference type="InterPro" id="IPR045316">
    <property type="entry name" value="Msc2-like"/>
</dbReference>
<evidence type="ECO:0000256" key="3">
    <source>
        <dbReference type="ARBA" id="ARBA00022692"/>
    </source>
</evidence>
<evidence type="ECO:0000256" key="4">
    <source>
        <dbReference type="ARBA" id="ARBA00022989"/>
    </source>
</evidence>
<keyword evidence="3 8" id="KW-0812">Transmembrane</keyword>
<feature type="transmembrane region" description="Helical" evidence="8">
    <location>
        <begin position="230"/>
        <end position="247"/>
    </location>
</feature>
<dbReference type="GO" id="GO:0006882">
    <property type="term" value="P:intracellular zinc ion homeostasis"/>
    <property type="evidence" value="ECO:0007669"/>
    <property type="project" value="InterPro"/>
</dbReference>
<feature type="transmembrane region" description="Helical" evidence="8">
    <location>
        <begin position="198"/>
        <end position="218"/>
    </location>
</feature>
<dbReference type="Proteomes" id="UP000544872">
    <property type="component" value="Unassembled WGS sequence"/>
</dbReference>
<sequence length="342" mass="36301">MQTDAVFDKRLHHHPAPAGTPLAERATRWALGLTVITMAAEIVGGTVTGSMAVLADGWHMGSHAIALGISALAYALARRFSGSGRFPFGGWKIEVLGGYTSALLLVMVALGMAVQSVEKLLTPDLVLYDQAMMVAVVGLLVNLLCGWILSRPGAGHHHHDHHAHHNHHHHHDHDHDHDHPHSEGGHHHGTGDINLRSAYVHVMADAATSVLAIIALIGGKLWGLAWLDPLMGIVGAVLVLLWAWGLLRDAGSALLDTGDNSLLVEKLRQEIAAVDGVAAIHDFHLWRVGADDRACAVSVGVRVGQGEHVVAAVHRQVAAIGLVSHLTVEVWAGGGDLPQNSV</sequence>
<dbReference type="NCBIfam" id="NF033827">
    <property type="entry name" value="CDF_efflux_DmeF"/>
    <property type="match status" value="1"/>
</dbReference>
<accession>A0A7X0DND2</accession>
<keyword evidence="11" id="KW-1185">Reference proteome</keyword>
<organism evidence="10 11">
    <name type="scientific">Novispirillum itersonii</name>
    <name type="common">Aquaspirillum itersonii</name>
    <dbReference type="NCBI Taxonomy" id="189"/>
    <lineage>
        <taxon>Bacteria</taxon>
        <taxon>Pseudomonadati</taxon>
        <taxon>Pseudomonadota</taxon>
        <taxon>Alphaproteobacteria</taxon>
        <taxon>Rhodospirillales</taxon>
        <taxon>Novispirillaceae</taxon>
        <taxon>Novispirillum</taxon>
    </lineage>
</organism>
<feature type="transmembrane region" description="Helical" evidence="8">
    <location>
        <begin position="29"/>
        <end position="54"/>
    </location>
</feature>
<dbReference type="PANTHER" id="PTHR45755">
    <property type="match status" value="1"/>
</dbReference>